<feature type="domain" description="Zn(2)-C6 fungal-type" evidence="5">
    <location>
        <begin position="10"/>
        <end position="39"/>
    </location>
</feature>
<proteinExistence type="predicted"/>
<evidence type="ECO:0000313" key="6">
    <source>
        <dbReference type="EMBL" id="KAB8067992.1"/>
    </source>
</evidence>
<evidence type="ECO:0000256" key="2">
    <source>
        <dbReference type="ARBA" id="ARBA00023125"/>
    </source>
</evidence>
<sequence>MKSRPPVKAACLPCRSSKIRCDGQNPCQACFQRDRICAYRQSRRGGRRQRGQKQGKVSGMVVSDTAIPPLSLSGPSVPCGAAECIASSGNKGRSEVQSIDPILQNITALLSHSGGLQDQESLPDAHLIAQDMQGSGKIGRPMLRAYTSEKDIVNAYYIYIHPYLPLLPPPPVADISDRPKLFEPQPEVVCTVSKSSLPYWPISSLSLAFSAILALIPPSEDQNPTEECNVWLRRSYAHFFAQAAFTSAEKEIDEHAIPGPRPTNLVNQGCLHPDVTRQLHPILALVVLSMYEFCQCGSVARMRNRANQALITAMDFSLHALGSSASEAQRRAWWAAAFVVHHSSILHFSAPIITASDPRINTPFPIIGLQADVTEPWPILLGAEEAMLSVAQVVDPKQSSQTPALNLGSQIRHLDSYLLSLSVKCYPYMTSTDINAVEAQASQCMGMIAYIVIHSARIRLHRFRAFREIPIFFNKHCDLSAISENEVFPMGALPELPAHYESLFPFTEQESLVTCLKSSLSVVRTLRDLARPNPFAPVDTRKDTSTAKVEIQTIYNGAATMFIRPFGALPYFKCAAMQAGYSLCMLLHRVRAALASKHLLACYPLLANPSSETEVDDARRLLEELRYGIESLILSLKQDVIFEGIAAMSRELDAVYLSLFPA</sequence>
<dbReference type="AlphaFoldDB" id="A0A5N5WLT2"/>
<dbReference type="SMART" id="SM00066">
    <property type="entry name" value="GAL4"/>
    <property type="match status" value="1"/>
</dbReference>
<keyword evidence="4" id="KW-0539">Nucleus</keyword>
<protein>
    <recommendedName>
        <fullName evidence="5">Zn(2)-C6 fungal-type domain-containing protein</fullName>
    </recommendedName>
</protein>
<accession>A0A5N5WLT2</accession>
<dbReference type="GO" id="GO:0008270">
    <property type="term" value="F:zinc ion binding"/>
    <property type="evidence" value="ECO:0007669"/>
    <property type="project" value="InterPro"/>
</dbReference>
<evidence type="ECO:0000313" key="7">
    <source>
        <dbReference type="Proteomes" id="UP000326565"/>
    </source>
</evidence>
<evidence type="ECO:0000256" key="1">
    <source>
        <dbReference type="ARBA" id="ARBA00023015"/>
    </source>
</evidence>
<dbReference type="PROSITE" id="PS00463">
    <property type="entry name" value="ZN2_CY6_FUNGAL_1"/>
    <property type="match status" value="1"/>
</dbReference>
<dbReference type="Pfam" id="PF00172">
    <property type="entry name" value="Zn_clus"/>
    <property type="match status" value="1"/>
</dbReference>
<dbReference type="Proteomes" id="UP000326565">
    <property type="component" value="Unassembled WGS sequence"/>
</dbReference>
<name>A0A5N5WLT2_9EURO</name>
<dbReference type="OrthoDB" id="2123952at2759"/>
<evidence type="ECO:0000259" key="5">
    <source>
        <dbReference type="PROSITE" id="PS50048"/>
    </source>
</evidence>
<dbReference type="EMBL" id="ML732425">
    <property type="protein sequence ID" value="KAB8067992.1"/>
    <property type="molecule type" value="Genomic_DNA"/>
</dbReference>
<reference evidence="6 7" key="1">
    <citation type="submission" date="2019-04" db="EMBL/GenBank/DDBJ databases">
        <title>Friends and foes A comparative genomics study of 23 Aspergillus species from section Flavi.</title>
        <authorList>
            <consortium name="DOE Joint Genome Institute"/>
            <person name="Kjaerbolling I."/>
            <person name="Vesth T."/>
            <person name="Frisvad J.C."/>
            <person name="Nybo J.L."/>
            <person name="Theobald S."/>
            <person name="Kildgaard S."/>
            <person name="Isbrandt T."/>
            <person name="Kuo A."/>
            <person name="Sato A."/>
            <person name="Lyhne E.K."/>
            <person name="Kogle M.E."/>
            <person name="Wiebenga A."/>
            <person name="Kun R.S."/>
            <person name="Lubbers R.J."/>
            <person name="Makela M.R."/>
            <person name="Barry K."/>
            <person name="Chovatia M."/>
            <person name="Clum A."/>
            <person name="Daum C."/>
            <person name="Haridas S."/>
            <person name="He G."/>
            <person name="LaButti K."/>
            <person name="Lipzen A."/>
            <person name="Mondo S."/>
            <person name="Riley R."/>
            <person name="Salamov A."/>
            <person name="Simmons B.A."/>
            <person name="Magnuson J.K."/>
            <person name="Henrissat B."/>
            <person name="Mortensen U.H."/>
            <person name="Larsen T.O."/>
            <person name="Devries R.P."/>
            <person name="Grigoriev I.V."/>
            <person name="Machida M."/>
            <person name="Baker S.E."/>
            <person name="Andersen M.R."/>
        </authorList>
    </citation>
    <scope>NUCLEOTIDE SEQUENCE [LARGE SCALE GENOMIC DNA]</scope>
    <source>
        <strain evidence="6 7">CBS 151.66</strain>
    </source>
</reference>
<dbReference type="InterPro" id="IPR036864">
    <property type="entry name" value="Zn2-C6_fun-type_DNA-bd_sf"/>
</dbReference>
<dbReference type="CDD" id="cd00067">
    <property type="entry name" value="GAL4"/>
    <property type="match status" value="1"/>
</dbReference>
<dbReference type="GO" id="GO:0000981">
    <property type="term" value="F:DNA-binding transcription factor activity, RNA polymerase II-specific"/>
    <property type="evidence" value="ECO:0007669"/>
    <property type="project" value="InterPro"/>
</dbReference>
<dbReference type="PANTHER" id="PTHR47431">
    <property type="entry name" value="ZN(II)2CYS6 TRANSCRIPTION FACTOR (EUROFUNG)-RELATED"/>
    <property type="match status" value="1"/>
</dbReference>
<dbReference type="Gene3D" id="4.10.240.10">
    <property type="entry name" value="Zn(2)-C6 fungal-type DNA-binding domain"/>
    <property type="match status" value="1"/>
</dbReference>
<gene>
    <name evidence="6" type="ORF">BDV29DRAFT_196020</name>
</gene>
<keyword evidence="1" id="KW-0805">Transcription regulation</keyword>
<keyword evidence="7" id="KW-1185">Reference proteome</keyword>
<dbReference type="GO" id="GO:0009893">
    <property type="term" value="P:positive regulation of metabolic process"/>
    <property type="evidence" value="ECO:0007669"/>
    <property type="project" value="UniProtKB-ARBA"/>
</dbReference>
<evidence type="ECO:0000256" key="4">
    <source>
        <dbReference type="ARBA" id="ARBA00023242"/>
    </source>
</evidence>
<dbReference type="SUPFAM" id="SSF57701">
    <property type="entry name" value="Zn2/Cys6 DNA-binding domain"/>
    <property type="match status" value="1"/>
</dbReference>
<dbReference type="PROSITE" id="PS50048">
    <property type="entry name" value="ZN2_CY6_FUNGAL_2"/>
    <property type="match status" value="1"/>
</dbReference>
<organism evidence="6 7">
    <name type="scientific">Aspergillus leporis</name>
    <dbReference type="NCBI Taxonomy" id="41062"/>
    <lineage>
        <taxon>Eukaryota</taxon>
        <taxon>Fungi</taxon>
        <taxon>Dikarya</taxon>
        <taxon>Ascomycota</taxon>
        <taxon>Pezizomycotina</taxon>
        <taxon>Eurotiomycetes</taxon>
        <taxon>Eurotiomycetidae</taxon>
        <taxon>Eurotiales</taxon>
        <taxon>Aspergillaceae</taxon>
        <taxon>Aspergillus</taxon>
        <taxon>Aspergillus subgen. Circumdati</taxon>
    </lineage>
</organism>
<keyword evidence="2" id="KW-0238">DNA-binding</keyword>
<evidence type="ECO:0000256" key="3">
    <source>
        <dbReference type="ARBA" id="ARBA00023163"/>
    </source>
</evidence>
<dbReference type="GO" id="GO:0003677">
    <property type="term" value="F:DNA binding"/>
    <property type="evidence" value="ECO:0007669"/>
    <property type="project" value="UniProtKB-KW"/>
</dbReference>
<keyword evidence="3" id="KW-0804">Transcription</keyword>
<dbReference type="InterPro" id="IPR001138">
    <property type="entry name" value="Zn2Cys6_DnaBD"/>
</dbReference>
<dbReference type="PANTHER" id="PTHR47431:SF5">
    <property type="entry name" value="ZN(II)2CYS6 TRANSCRIPTION FACTOR (EUROFUNG)"/>
    <property type="match status" value="1"/>
</dbReference>